<dbReference type="InterPro" id="IPR025236">
    <property type="entry name" value="SR1P"/>
</dbReference>
<keyword evidence="2" id="KW-1185">Reference proteome</keyword>
<accession>A0ABS6JCN8</accession>
<sequence>MGSIVCQMCEEVIEHYDSEKVVTLYGKCCNYCDDKELTS</sequence>
<evidence type="ECO:0000313" key="1">
    <source>
        <dbReference type="EMBL" id="MBU9711273.1"/>
    </source>
</evidence>
<reference evidence="1 2" key="1">
    <citation type="submission" date="2021-06" db="EMBL/GenBank/DDBJ databases">
        <title>Bacillus sp. RD4P76, an endophyte from a halophyte.</title>
        <authorList>
            <person name="Sun J.-Q."/>
        </authorList>
    </citation>
    <scope>NUCLEOTIDE SEQUENCE [LARGE SCALE GENOMIC DNA]</scope>
    <source>
        <strain evidence="1 2">CGMCC 1.15917</strain>
    </source>
</reference>
<evidence type="ECO:0000313" key="2">
    <source>
        <dbReference type="Proteomes" id="UP000784880"/>
    </source>
</evidence>
<name>A0ABS6JCN8_9BACI</name>
<dbReference type="Proteomes" id="UP000784880">
    <property type="component" value="Unassembled WGS sequence"/>
</dbReference>
<comment type="caution">
    <text evidence="1">The sequence shown here is derived from an EMBL/GenBank/DDBJ whole genome shotgun (WGS) entry which is preliminary data.</text>
</comment>
<dbReference type="Pfam" id="PF13790">
    <property type="entry name" value="SR1P"/>
    <property type="match status" value="1"/>
</dbReference>
<protein>
    <submittedName>
        <fullName evidence="1">GapA-binding peptide SR1P</fullName>
    </submittedName>
</protein>
<dbReference type="RefSeq" id="WP_217065151.1">
    <property type="nucleotide sequence ID" value="NZ_JAHQCS010000064.1"/>
</dbReference>
<proteinExistence type="predicted"/>
<dbReference type="EMBL" id="JAHQCS010000064">
    <property type="protein sequence ID" value="MBU9711273.1"/>
    <property type="molecule type" value="Genomic_DNA"/>
</dbReference>
<gene>
    <name evidence="1" type="ORF">KS419_05975</name>
</gene>
<organism evidence="1 2">
    <name type="scientific">Evansella tamaricis</name>
    <dbReference type="NCBI Taxonomy" id="2069301"/>
    <lineage>
        <taxon>Bacteria</taxon>
        <taxon>Bacillati</taxon>
        <taxon>Bacillota</taxon>
        <taxon>Bacilli</taxon>
        <taxon>Bacillales</taxon>
        <taxon>Bacillaceae</taxon>
        <taxon>Evansella</taxon>
    </lineage>
</organism>